<dbReference type="OrthoDB" id="3543912at2"/>
<feature type="domain" description="ABC3 transporter permease C-terminal" evidence="8">
    <location>
        <begin position="683"/>
        <end position="792"/>
    </location>
</feature>
<accession>A0A5M3W6D4</accession>
<dbReference type="EMBL" id="BLAD01000073">
    <property type="protein sequence ID" value="GES03820.1"/>
    <property type="molecule type" value="Genomic_DNA"/>
</dbReference>
<sequence length="809" mass="84332">MTRPGTRAGTRALTLHRVWLGLEVRRRWRSLAVLALLIAFVTGTVLAAAAGARRGASAYQRLLVGTLPADIVVLPNQPDFDWDRIRALPEVAAVSTFVVGGFDVKTDKPGIYASFPPGDAEVFRTVERPVLLAGRLFDPAREDEVVVSAGYPALAGEGVGSRVTLQLPTVEETSGGINPMATGLRGPTIEARVVGVVRSPWFTDPLGSGFVVGSPALFAKYADNFLGSPHVGYVNALVRLNGGDATIPAFKAALARVTGQQNIDVWRRSDTTAHYDQVLGFEAAALLAFAVAALAAATVLVGQSVARYATATVAELDSLRSMGLTRRRAAAIAAMGPALAAVAGAVAGCFAAYLSSAWLPIGTAAQFEPAPGLRLDPPVLLGGGLAAIALVTVAAWTTAWLALHLNPARRPVRSAIVTAAKRLGLPVPVIVGARFALERGRGPAALPVRPALLGSVTGVLGVLAAFTFAGGVADAAVNPARYGQTYHAFAFFGLGGQSTPATGAVVAAVAADPDVRSITEAKVGVAQAGDDISVTLYGYRSPGAPIDQVVVSGRIPRTPDEALLGVSTARRLNVEVGETVTLTGPRGRQPYRVTGIGFVPTGSHNEYDDGGVISFDGFDRLFDSYKFHLALIAFGADADPEIVLTRLKATASAIPGGGDVDLEAPEPPAKLMEIQNVQPLPMVLAGFLALLAVGAVGHALATAVRRRRHEVAVLRALGMTRPQTRVIVLAQATLLALVGLAFGIPLGFAFGRVLWRVVADSTPLFYQPPLALWALLLVGPAALLVANLLAAWPAHLHTRPRVAHVLRAE</sequence>
<feature type="transmembrane region" description="Helical" evidence="7">
    <location>
        <begin position="726"/>
        <end position="750"/>
    </location>
</feature>
<dbReference type="Pfam" id="PF02687">
    <property type="entry name" value="FtsX"/>
    <property type="match status" value="2"/>
</dbReference>
<feature type="transmembrane region" description="Helical" evidence="7">
    <location>
        <begin position="770"/>
        <end position="792"/>
    </location>
</feature>
<evidence type="ECO:0000256" key="2">
    <source>
        <dbReference type="ARBA" id="ARBA00022475"/>
    </source>
</evidence>
<protein>
    <recommendedName>
        <fullName evidence="12">ABC3 transporter permease protein domain-containing protein</fullName>
    </recommendedName>
</protein>
<evidence type="ECO:0000256" key="6">
    <source>
        <dbReference type="ARBA" id="ARBA00038076"/>
    </source>
</evidence>
<comment type="similarity">
    <text evidence="6">Belongs to the ABC-4 integral membrane protein family.</text>
</comment>
<dbReference type="PANTHER" id="PTHR30572">
    <property type="entry name" value="MEMBRANE COMPONENT OF TRANSPORTER-RELATED"/>
    <property type="match status" value="1"/>
</dbReference>
<evidence type="ECO:0000256" key="7">
    <source>
        <dbReference type="SAM" id="Phobius"/>
    </source>
</evidence>
<keyword evidence="3 7" id="KW-0812">Transmembrane</keyword>
<dbReference type="AlphaFoldDB" id="A0A5M3W6D4"/>
<feature type="transmembrane region" description="Helical" evidence="7">
    <location>
        <begin position="379"/>
        <end position="403"/>
    </location>
</feature>
<keyword evidence="4 7" id="KW-1133">Transmembrane helix</keyword>
<dbReference type="RefSeq" id="WP_155339955.1">
    <property type="nucleotide sequence ID" value="NZ_BAAABN010000042.1"/>
</dbReference>
<dbReference type="Proteomes" id="UP000334990">
    <property type="component" value="Unassembled WGS sequence"/>
</dbReference>
<evidence type="ECO:0000259" key="9">
    <source>
        <dbReference type="Pfam" id="PF12704"/>
    </source>
</evidence>
<dbReference type="Pfam" id="PF12704">
    <property type="entry name" value="MacB_PCD"/>
    <property type="match status" value="1"/>
</dbReference>
<evidence type="ECO:0000256" key="5">
    <source>
        <dbReference type="ARBA" id="ARBA00023136"/>
    </source>
</evidence>
<evidence type="ECO:0008006" key="12">
    <source>
        <dbReference type="Google" id="ProtNLM"/>
    </source>
</evidence>
<gene>
    <name evidence="10" type="ORF">Acor_58860</name>
</gene>
<evidence type="ECO:0000256" key="1">
    <source>
        <dbReference type="ARBA" id="ARBA00004651"/>
    </source>
</evidence>
<feature type="domain" description="MacB-like periplasmic core" evidence="9">
    <location>
        <begin position="451"/>
        <end position="622"/>
    </location>
</feature>
<dbReference type="GO" id="GO:0022857">
    <property type="term" value="F:transmembrane transporter activity"/>
    <property type="evidence" value="ECO:0007669"/>
    <property type="project" value="TreeGrafter"/>
</dbReference>
<comment type="caution">
    <text evidence="10">The sequence shown here is derived from an EMBL/GenBank/DDBJ whole genome shotgun (WGS) entry which is preliminary data.</text>
</comment>
<keyword evidence="5 7" id="KW-0472">Membrane</keyword>
<reference evidence="10 11" key="1">
    <citation type="submission" date="2019-10" db="EMBL/GenBank/DDBJ databases">
        <title>Whole genome shotgun sequence of Acrocarpospora corrugata NBRC 13972.</title>
        <authorList>
            <person name="Ichikawa N."/>
            <person name="Kimura A."/>
            <person name="Kitahashi Y."/>
            <person name="Komaki H."/>
            <person name="Oguchi A."/>
        </authorList>
    </citation>
    <scope>NUCLEOTIDE SEQUENCE [LARGE SCALE GENOMIC DNA]</scope>
    <source>
        <strain evidence="10 11">NBRC 13972</strain>
    </source>
</reference>
<comment type="subcellular location">
    <subcellularLocation>
        <location evidence="1">Cell membrane</location>
        <topology evidence="1">Multi-pass membrane protein</topology>
    </subcellularLocation>
</comment>
<proteinExistence type="inferred from homology"/>
<organism evidence="10 11">
    <name type="scientific">Acrocarpospora corrugata</name>
    <dbReference type="NCBI Taxonomy" id="35763"/>
    <lineage>
        <taxon>Bacteria</taxon>
        <taxon>Bacillati</taxon>
        <taxon>Actinomycetota</taxon>
        <taxon>Actinomycetes</taxon>
        <taxon>Streptosporangiales</taxon>
        <taxon>Streptosporangiaceae</taxon>
        <taxon>Acrocarpospora</taxon>
    </lineage>
</organism>
<feature type="transmembrane region" description="Helical" evidence="7">
    <location>
        <begin position="682"/>
        <end position="705"/>
    </location>
</feature>
<evidence type="ECO:0000313" key="10">
    <source>
        <dbReference type="EMBL" id="GES03820.1"/>
    </source>
</evidence>
<feature type="transmembrane region" description="Helical" evidence="7">
    <location>
        <begin position="451"/>
        <end position="473"/>
    </location>
</feature>
<evidence type="ECO:0000256" key="3">
    <source>
        <dbReference type="ARBA" id="ARBA00022692"/>
    </source>
</evidence>
<dbReference type="GO" id="GO:0005886">
    <property type="term" value="C:plasma membrane"/>
    <property type="evidence" value="ECO:0007669"/>
    <property type="project" value="UniProtKB-SubCell"/>
</dbReference>
<feature type="domain" description="ABC3 transporter permease C-terminal" evidence="8">
    <location>
        <begin position="288"/>
        <end position="407"/>
    </location>
</feature>
<feature type="transmembrane region" description="Helical" evidence="7">
    <location>
        <begin position="329"/>
        <end position="359"/>
    </location>
</feature>
<keyword evidence="2" id="KW-1003">Cell membrane</keyword>
<feature type="transmembrane region" description="Helical" evidence="7">
    <location>
        <begin position="278"/>
        <end position="301"/>
    </location>
</feature>
<evidence type="ECO:0000259" key="8">
    <source>
        <dbReference type="Pfam" id="PF02687"/>
    </source>
</evidence>
<evidence type="ECO:0000313" key="11">
    <source>
        <dbReference type="Proteomes" id="UP000334990"/>
    </source>
</evidence>
<evidence type="ECO:0000256" key="4">
    <source>
        <dbReference type="ARBA" id="ARBA00022989"/>
    </source>
</evidence>
<dbReference type="InterPro" id="IPR003838">
    <property type="entry name" value="ABC3_permease_C"/>
</dbReference>
<name>A0A5M3W6D4_9ACTN</name>
<dbReference type="PANTHER" id="PTHR30572:SF4">
    <property type="entry name" value="ABC TRANSPORTER PERMEASE YTRF"/>
    <property type="match status" value="1"/>
</dbReference>
<dbReference type="InterPro" id="IPR025857">
    <property type="entry name" value="MacB_PCD"/>
</dbReference>
<keyword evidence="11" id="KW-1185">Reference proteome</keyword>
<dbReference type="InterPro" id="IPR050250">
    <property type="entry name" value="Macrolide_Exporter_MacB"/>
</dbReference>